<dbReference type="GO" id="GO:0005886">
    <property type="term" value="C:plasma membrane"/>
    <property type="evidence" value="ECO:0007669"/>
    <property type="project" value="UniProtKB-SubCell"/>
</dbReference>
<keyword evidence="10" id="KW-0282">Flagellum</keyword>
<comment type="subcellular location">
    <subcellularLocation>
        <location evidence="1">Cell membrane</location>
        <topology evidence="1">Multi-pass membrane protein</topology>
    </subcellularLocation>
</comment>
<keyword evidence="6 8" id="KW-1133">Transmembrane helix</keyword>
<evidence type="ECO:0000256" key="8">
    <source>
        <dbReference type="SAM" id="Phobius"/>
    </source>
</evidence>
<evidence type="ECO:0000256" key="2">
    <source>
        <dbReference type="ARBA" id="ARBA00008038"/>
    </source>
</evidence>
<dbReference type="EMBL" id="CP000922">
    <property type="protein sequence ID" value="ACJ33185.1"/>
    <property type="molecule type" value="Genomic_DNA"/>
</dbReference>
<dbReference type="KEGG" id="afl:Aflv_0807"/>
<dbReference type="HOGENOM" id="CLU_079895_0_0_9"/>
<evidence type="ECO:0000256" key="3">
    <source>
        <dbReference type="ARBA" id="ARBA00022448"/>
    </source>
</evidence>
<sequence length="304" mass="33313">MEFSTSRFFFVQISLFKHSDKLYDKLGFIFHSTTRGDIMDRTSLIGLILGIIAVGVGMVFKGVSPSVLINPAAILIILLGTAAAVTIAFPTKEISKVPKLFGVIFKEPKTPKIEELIPLFVEWANIARREGLLALEAKVAEIDDPFLRNGLSLAIDGQSQEFIRDVMTEEIEAMEERHLANATIFTQAGTYAPTLGVLGAVVGLIAALQDMSDIERLGHAISAAFVATLMGIFTGYVLWHPFANKLKRKSKEEIKVRQVMIEGVLSIIEGQAPRAIEQKLASYLPMSERQKLLGQGAQNNGEKA</sequence>
<feature type="domain" description="MotA/TolQ/ExbB proton channel" evidence="9">
    <location>
        <begin position="141"/>
        <end position="257"/>
    </location>
</feature>
<proteinExistence type="inferred from homology"/>
<organism evidence="10 11">
    <name type="scientific">Anoxybacillus flavithermus (strain DSM 21510 / WK1)</name>
    <dbReference type="NCBI Taxonomy" id="491915"/>
    <lineage>
        <taxon>Bacteria</taxon>
        <taxon>Bacillati</taxon>
        <taxon>Bacillota</taxon>
        <taxon>Bacilli</taxon>
        <taxon>Bacillales</taxon>
        <taxon>Anoxybacillaceae</taxon>
        <taxon>Anoxybacillus</taxon>
    </lineage>
</organism>
<feature type="transmembrane region" description="Helical" evidence="8">
    <location>
        <begin position="220"/>
        <end position="239"/>
    </location>
</feature>
<protein>
    <submittedName>
        <fullName evidence="10">Flagellar motor protein A</fullName>
    </submittedName>
</protein>
<gene>
    <name evidence="10" type="primary">motA</name>
    <name evidence="10" type="ordered locus">Aflv_0807</name>
</gene>
<keyword evidence="4" id="KW-1003">Cell membrane</keyword>
<evidence type="ECO:0000256" key="7">
    <source>
        <dbReference type="ARBA" id="ARBA00023136"/>
    </source>
</evidence>
<dbReference type="Proteomes" id="UP000000742">
    <property type="component" value="Chromosome"/>
</dbReference>
<dbReference type="STRING" id="491915.Aflv_0807"/>
<evidence type="ECO:0000313" key="10">
    <source>
        <dbReference type="EMBL" id="ACJ33185.1"/>
    </source>
</evidence>
<keyword evidence="10" id="KW-0966">Cell projection</keyword>
<dbReference type="GO" id="GO:0071978">
    <property type="term" value="P:bacterial-type flagellum-dependent swarming motility"/>
    <property type="evidence" value="ECO:0007669"/>
    <property type="project" value="InterPro"/>
</dbReference>
<feature type="transmembrane region" description="Helical" evidence="8">
    <location>
        <begin position="184"/>
        <end position="208"/>
    </location>
</feature>
<feature type="transmembrane region" description="Helical" evidence="8">
    <location>
        <begin position="69"/>
        <end position="89"/>
    </location>
</feature>
<dbReference type="PANTHER" id="PTHR30433:SF3">
    <property type="entry name" value="MOTILITY PROTEIN A"/>
    <property type="match status" value="1"/>
</dbReference>
<dbReference type="PANTHER" id="PTHR30433">
    <property type="entry name" value="CHEMOTAXIS PROTEIN MOTA"/>
    <property type="match status" value="1"/>
</dbReference>
<evidence type="ECO:0000256" key="4">
    <source>
        <dbReference type="ARBA" id="ARBA00022475"/>
    </source>
</evidence>
<dbReference type="NCBIfam" id="NF005997">
    <property type="entry name" value="PRK08124.1"/>
    <property type="match status" value="1"/>
</dbReference>
<reference evidence="10 11" key="1">
    <citation type="journal article" date="2008" name="Genome Biol.">
        <title>Encapsulated in silica: genome, proteome and physiology of the thermophilic bacterium Anoxybacillus flavithermus WK1.</title>
        <authorList>
            <person name="Saw J.H."/>
            <person name="Mountain B.W."/>
            <person name="Feng L."/>
            <person name="Omelchenko M.V."/>
            <person name="Hou S."/>
            <person name="Saito J.A."/>
            <person name="Stott M.B."/>
            <person name="Li D."/>
            <person name="Zhao G."/>
            <person name="Wu J."/>
            <person name="Galperin M.Y."/>
            <person name="Koonin E.V."/>
            <person name="Makarova K.S."/>
            <person name="Wolf Y.I."/>
            <person name="Rigden D.J."/>
            <person name="Dunfield P.F."/>
            <person name="Wang L."/>
            <person name="Alam M."/>
        </authorList>
    </citation>
    <scope>NUCLEOTIDE SEQUENCE [LARGE SCALE GENOMIC DNA]</scope>
    <source>
        <strain evidence="11">DSM 21510 / WK1</strain>
    </source>
</reference>
<evidence type="ECO:0000256" key="5">
    <source>
        <dbReference type="ARBA" id="ARBA00022692"/>
    </source>
</evidence>
<dbReference type="PROSITE" id="PS01307">
    <property type="entry name" value="MOTA"/>
    <property type="match status" value="1"/>
</dbReference>
<evidence type="ECO:0000256" key="1">
    <source>
        <dbReference type="ARBA" id="ARBA00004651"/>
    </source>
</evidence>
<dbReference type="AlphaFoldDB" id="B7GKA0"/>
<comment type="similarity">
    <text evidence="2">Belongs to the MotA family.</text>
</comment>
<dbReference type="InterPro" id="IPR000540">
    <property type="entry name" value="Flag_MotA_CS"/>
</dbReference>
<accession>B7GKA0</accession>
<keyword evidence="7 8" id="KW-0472">Membrane</keyword>
<dbReference type="Pfam" id="PF01618">
    <property type="entry name" value="MotA_ExbB"/>
    <property type="match status" value="1"/>
</dbReference>
<evidence type="ECO:0000313" key="11">
    <source>
        <dbReference type="Proteomes" id="UP000000742"/>
    </source>
</evidence>
<feature type="transmembrane region" description="Helical" evidence="8">
    <location>
        <begin position="44"/>
        <end position="63"/>
    </location>
</feature>
<dbReference type="GO" id="GO:0006935">
    <property type="term" value="P:chemotaxis"/>
    <property type="evidence" value="ECO:0007669"/>
    <property type="project" value="InterPro"/>
</dbReference>
<name>B7GKA0_ANOFW</name>
<dbReference type="InterPro" id="IPR047055">
    <property type="entry name" value="MotA-like"/>
</dbReference>
<dbReference type="InterPro" id="IPR002898">
    <property type="entry name" value="MotA_ExbB_proton_chnl"/>
</dbReference>
<keyword evidence="10" id="KW-0969">Cilium</keyword>
<evidence type="ECO:0000256" key="6">
    <source>
        <dbReference type="ARBA" id="ARBA00022989"/>
    </source>
</evidence>
<evidence type="ECO:0000259" key="9">
    <source>
        <dbReference type="Pfam" id="PF01618"/>
    </source>
</evidence>
<dbReference type="eggNOG" id="COG1291">
    <property type="taxonomic scope" value="Bacteria"/>
</dbReference>
<keyword evidence="5 8" id="KW-0812">Transmembrane</keyword>
<keyword evidence="3" id="KW-0813">Transport</keyword>